<comment type="caution">
    <text evidence="1">The sequence shown here is derived from an EMBL/GenBank/DDBJ whole genome shotgun (WGS) entry which is preliminary data.</text>
</comment>
<protein>
    <submittedName>
        <fullName evidence="1">Uncharacterized protein</fullName>
    </submittedName>
</protein>
<keyword evidence="2" id="KW-1185">Reference proteome</keyword>
<dbReference type="EMBL" id="CM047944">
    <property type="protein sequence ID" value="KAI9898848.1"/>
    <property type="molecule type" value="Genomic_DNA"/>
</dbReference>
<evidence type="ECO:0000313" key="2">
    <source>
        <dbReference type="Proteomes" id="UP001163324"/>
    </source>
</evidence>
<proteinExistence type="predicted"/>
<evidence type="ECO:0000313" key="1">
    <source>
        <dbReference type="EMBL" id="KAI9898848.1"/>
    </source>
</evidence>
<reference evidence="1" key="1">
    <citation type="submission" date="2022-10" db="EMBL/GenBank/DDBJ databases">
        <title>Complete Genome of Trichothecium roseum strain YXFP-22015, a Plant Pathogen Isolated from Citrus.</title>
        <authorList>
            <person name="Wang Y."/>
            <person name="Zhu L."/>
        </authorList>
    </citation>
    <scope>NUCLEOTIDE SEQUENCE</scope>
    <source>
        <strain evidence="1">YXFP-22015</strain>
    </source>
</reference>
<gene>
    <name evidence="1" type="ORF">N3K66_005309</name>
</gene>
<dbReference type="Proteomes" id="UP001163324">
    <property type="component" value="Chromosome 5"/>
</dbReference>
<sequence>MNGPTSRSQRVFSCEPWMGSPPLPLPFHMQVRQLVPSHGLPLQSACVTSTTYAGGARAYISGRADGTVHHAMHPARHCKTLHVDTHTRCRTAQEYAFYPGPCGGEECEFDNHQTREKGFPKFDYHDDDDADDDAVMEDEEDCACLGPCSCADGNGCGSGKDMNIRMRRTVTEYRDW</sequence>
<name>A0ACC0UYU6_9HYPO</name>
<organism evidence="1 2">
    <name type="scientific">Trichothecium roseum</name>
    <dbReference type="NCBI Taxonomy" id="47278"/>
    <lineage>
        <taxon>Eukaryota</taxon>
        <taxon>Fungi</taxon>
        <taxon>Dikarya</taxon>
        <taxon>Ascomycota</taxon>
        <taxon>Pezizomycotina</taxon>
        <taxon>Sordariomycetes</taxon>
        <taxon>Hypocreomycetidae</taxon>
        <taxon>Hypocreales</taxon>
        <taxon>Hypocreales incertae sedis</taxon>
        <taxon>Trichothecium</taxon>
    </lineage>
</organism>
<accession>A0ACC0UYU6</accession>